<dbReference type="FunFam" id="1.10.10.10:FF:000001">
    <property type="entry name" value="LysR family transcriptional regulator"/>
    <property type="match status" value="1"/>
</dbReference>
<dbReference type="SUPFAM" id="SSF53850">
    <property type="entry name" value="Periplasmic binding protein-like II"/>
    <property type="match status" value="1"/>
</dbReference>
<evidence type="ECO:0000256" key="4">
    <source>
        <dbReference type="ARBA" id="ARBA00023163"/>
    </source>
</evidence>
<comment type="caution">
    <text evidence="6">The sequence shown here is derived from an EMBL/GenBank/DDBJ whole genome shotgun (WGS) entry which is preliminary data.</text>
</comment>
<gene>
    <name evidence="6" type="ORF">HHL24_40115</name>
</gene>
<comment type="similarity">
    <text evidence="1">Belongs to the LysR transcriptional regulatory family.</text>
</comment>
<dbReference type="InterPro" id="IPR050950">
    <property type="entry name" value="HTH-type_LysR_regulators"/>
</dbReference>
<dbReference type="CDD" id="cd05466">
    <property type="entry name" value="PBP2_LTTR_substrate"/>
    <property type="match status" value="1"/>
</dbReference>
<dbReference type="GO" id="GO:0003700">
    <property type="term" value="F:DNA-binding transcription factor activity"/>
    <property type="evidence" value="ECO:0007669"/>
    <property type="project" value="InterPro"/>
</dbReference>
<dbReference type="InterPro" id="IPR000847">
    <property type="entry name" value="LysR_HTH_N"/>
</dbReference>
<evidence type="ECO:0000259" key="5">
    <source>
        <dbReference type="PROSITE" id="PS50931"/>
    </source>
</evidence>
<dbReference type="PROSITE" id="PS50931">
    <property type="entry name" value="HTH_LYSR"/>
    <property type="match status" value="1"/>
</dbReference>
<keyword evidence="3" id="KW-0238">DNA-binding</keyword>
<dbReference type="PANTHER" id="PTHR30419:SF30">
    <property type="entry name" value="LYSR FAMILY TRANSCRIPTIONAL REGULATOR"/>
    <property type="match status" value="1"/>
</dbReference>
<dbReference type="InterPro" id="IPR036388">
    <property type="entry name" value="WH-like_DNA-bd_sf"/>
</dbReference>
<sequence length="309" mass="34150">MKLNQLKALVAVAKAGSIQEAARLMHLTQPALSKSIRELEREVGVPLLVRSAKGATLTPYGTMIAKRSRAIQKEIDKMREELDSLRGELGGRLSIGLTPPAAGPALADAISLFRHQRPSVDLNLLELRPAQILEGLRDGVLDLGIVTQYGEAESCGFKCSRLYGLKTLLAVGGRRPDPKILPHSLCEAEWLVLDLTEEPNGYISSLFARFNLPPPTRVMRCSSMALYLELASRLNAVTHWAETGFEFIEPHFHAGRMTRLELDIPMPELSVLLVYQDEDLLTAAANEFVQMLNSSVSRHHSRDNRIAPT</sequence>
<evidence type="ECO:0000256" key="1">
    <source>
        <dbReference type="ARBA" id="ARBA00009437"/>
    </source>
</evidence>
<evidence type="ECO:0000256" key="2">
    <source>
        <dbReference type="ARBA" id="ARBA00023015"/>
    </source>
</evidence>
<dbReference type="PRINTS" id="PR00039">
    <property type="entry name" value="HTHLYSR"/>
</dbReference>
<organism evidence="6 7">
    <name type="scientific">Paraburkholderia polaris</name>
    <dbReference type="NCBI Taxonomy" id="2728848"/>
    <lineage>
        <taxon>Bacteria</taxon>
        <taxon>Pseudomonadati</taxon>
        <taxon>Pseudomonadota</taxon>
        <taxon>Betaproteobacteria</taxon>
        <taxon>Burkholderiales</taxon>
        <taxon>Burkholderiaceae</taxon>
        <taxon>Paraburkholderia</taxon>
    </lineage>
</organism>
<proteinExistence type="inferred from homology"/>
<accession>A0A848IW18</accession>
<dbReference type="EMBL" id="JABBGJ010000069">
    <property type="protein sequence ID" value="NMM04054.1"/>
    <property type="molecule type" value="Genomic_DNA"/>
</dbReference>
<name>A0A848IW18_9BURK</name>
<dbReference type="GO" id="GO:0005829">
    <property type="term" value="C:cytosol"/>
    <property type="evidence" value="ECO:0007669"/>
    <property type="project" value="TreeGrafter"/>
</dbReference>
<dbReference type="Proteomes" id="UP000544134">
    <property type="component" value="Unassembled WGS sequence"/>
</dbReference>
<dbReference type="Gene3D" id="3.40.190.10">
    <property type="entry name" value="Periplasmic binding protein-like II"/>
    <property type="match status" value="2"/>
</dbReference>
<dbReference type="Pfam" id="PF03466">
    <property type="entry name" value="LysR_substrate"/>
    <property type="match status" value="1"/>
</dbReference>
<evidence type="ECO:0000313" key="7">
    <source>
        <dbReference type="Proteomes" id="UP000544134"/>
    </source>
</evidence>
<keyword evidence="7" id="KW-1185">Reference proteome</keyword>
<keyword evidence="2" id="KW-0805">Transcription regulation</keyword>
<dbReference type="RefSeq" id="WP_169490826.1">
    <property type="nucleotide sequence ID" value="NZ_JABBGJ010000069.1"/>
</dbReference>
<dbReference type="AlphaFoldDB" id="A0A848IW18"/>
<dbReference type="PANTHER" id="PTHR30419">
    <property type="entry name" value="HTH-TYPE TRANSCRIPTIONAL REGULATOR YBHD"/>
    <property type="match status" value="1"/>
</dbReference>
<reference evidence="6 7" key="1">
    <citation type="submission" date="2020-04" db="EMBL/GenBank/DDBJ databases">
        <title>Paraburkholderia sp. RP-4-7 isolated from soil.</title>
        <authorList>
            <person name="Dahal R.H."/>
        </authorList>
    </citation>
    <scope>NUCLEOTIDE SEQUENCE [LARGE SCALE GENOMIC DNA]</scope>
    <source>
        <strain evidence="6 7">RP-4-7</strain>
    </source>
</reference>
<protein>
    <submittedName>
        <fullName evidence="6">LysR family transcriptional regulator</fullName>
    </submittedName>
</protein>
<dbReference type="Pfam" id="PF00126">
    <property type="entry name" value="HTH_1"/>
    <property type="match status" value="1"/>
</dbReference>
<evidence type="ECO:0000313" key="6">
    <source>
        <dbReference type="EMBL" id="NMM04054.1"/>
    </source>
</evidence>
<feature type="domain" description="HTH lysR-type" evidence="5">
    <location>
        <begin position="1"/>
        <end position="58"/>
    </location>
</feature>
<dbReference type="GO" id="GO:0003677">
    <property type="term" value="F:DNA binding"/>
    <property type="evidence" value="ECO:0007669"/>
    <property type="project" value="UniProtKB-KW"/>
</dbReference>
<dbReference type="Gene3D" id="1.10.10.10">
    <property type="entry name" value="Winged helix-like DNA-binding domain superfamily/Winged helix DNA-binding domain"/>
    <property type="match status" value="1"/>
</dbReference>
<evidence type="ECO:0000256" key="3">
    <source>
        <dbReference type="ARBA" id="ARBA00023125"/>
    </source>
</evidence>
<dbReference type="InterPro" id="IPR005119">
    <property type="entry name" value="LysR_subst-bd"/>
</dbReference>
<dbReference type="InterPro" id="IPR036390">
    <property type="entry name" value="WH_DNA-bd_sf"/>
</dbReference>
<keyword evidence="4" id="KW-0804">Transcription</keyword>
<dbReference type="SUPFAM" id="SSF46785">
    <property type="entry name" value="Winged helix' DNA-binding domain"/>
    <property type="match status" value="1"/>
</dbReference>